<protein>
    <submittedName>
        <fullName evidence="2">F-box/LRR-repeat protein 8</fullName>
    </submittedName>
</protein>
<dbReference type="InterPro" id="IPR001810">
    <property type="entry name" value="F-box_dom"/>
</dbReference>
<sequence length="413" mass="47212">MSGSELKGGYGNLPEHVIIIIYSWLDISDRFSASLTCKRWAEAFHHPALWRHFSFVFRSKAHTRQLKCLDRHCIHLKSARIYVDPQITVNVENVCKVVTSLARSKERRLERIGVLFTAENPMFFQGNDILSSLAELFGPPDPNLSVMSQLIEVDLSGLNVAFTDIILNLLSSNHPNLEILNIQNTSLICKISPPGLLNFVQKCRKLKKLLCFHLSTSNEMMVAFTEKDRVPIRYLSFLCQRYDKFHPPISGDVWNKVVKALPNLRVALLFDHTIERDAIGDILHHQIPVVELSLRTMCELEKEMALVDSYYSDTIEKLIITTKGSDELQNLLLSFVEKASKLRVLHCYCGLKEETIQKILNMKPFLEQCTLKTEETFRAYTPKTYVGADARATVMDSRNYPALEEYMASLEIS</sequence>
<feature type="domain" description="F-box" evidence="1">
    <location>
        <begin position="7"/>
        <end position="53"/>
    </location>
</feature>
<reference evidence="2" key="1">
    <citation type="submission" date="2021-10" db="EMBL/GenBank/DDBJ databases">
        <title>Tropical sea cucumber genome reveals ecological adaptation and Cuvierian tubules defense mechanism.</title>
        <authorList>
            <person name="Chen T."/>
        </authorList>
    </citation>
    <scope>NUCLEOTIDE SEQUENCE</scope>
    <source>
        <strain evidence="2">Nanhai2018</strain>
        <tissue evidence="2">Muscle</tissue>
    </source>
</reference>
<name>A0A9Q1HDL1_HOLLE</name>
<comment type="caution">
    <text evidence="2">The sequence shown here is derived from an EMBL/GenBank/DDBJ whole genome shotgun (WGS) entry which is preliminary data.</text>
</comment>
<dbReference type="Gene3D" id="3.80.10.10">
    <property type="entry name" value="Ribonuclease Inhibitor"/>
    <property type="match status" value="1"/>
</dbReference>
<dbReference type="SMART" id="SM00256">
    <property type="entry name" value="FBOX"/>
    <property type="match status" value="1"/>
</dbReference>
<keyword evidence="3" id="KW-1185">Reference proteome</keyword>
<evidence type="ECO:0000313" key="3">
    <source>
        <dbReference type="Proteomes" id="UP001152320"/>
    </source>
</evidence>
<evidence type="ECO:0000259" key="1">
    <source>
        <dbReference type="PROSITE" id="PS50181"/>
    </source>
</evidence>
<dbReference type="SUPFAM" id="SSF81383">
    <property type="entry name" value="F-box domain"/>
    <property type="match status" value="1"/>
</dbReference>
<evidence type="ECO:0000313" key="2">
    <source>
        <dbReference type="EMBL" id="KAJ8041398.1"/>
    </source>
</evidence>
<dbReference type="FunFam" id="1.20.1280.50:FF:000005">
    <property type="entry name" value="F-box/LRR-repeat protein 3 isoform X1"/>
    <property type="match status" value="1"/>
</dbReference>
<dbReference type="SUPFAM" id="SSF52047">
    <property type="entry name" value="RNI-like"/>
    <property type="match status" value="1"/>
</dbReference>
<accession>A0A9Q1HDL1</accession>
<dbReference type="Pfam" id="PF12937">
    <property type="entry name" value="F-box-like"/>
    <property type="match status" value="1"/>
</dbReference>
<organism evidence="2 3">
    <name type="scientific">Holothuria leucospilota</name>
    <name type="common">Black long sea cucumber</name>
    <name type="synonym">Mertensiothuria leucospilota</name>
    <dbReference type="NCBI Taxonomy" id="206669"/>
    <lineage>
        <taxon>Eukaryota</taxon>
        <taxon>Metazoa</taxon>
        <taxon>Echinodermata</taxon>
        <taxon>Eleutherozoa</taxon>
        <taxon>Echinozoa</taxon>
        <taxon>Holothuroidea</taxon>
        <taxon>Aspidochirotacea</taxon>
        <taxon>Aspidochirotida</taxon>
        <taxon>Holothuriidae</taxon>
        <taxon>Holothuria</taxon>
    </lineage>
</organism>
<dbReference type="PANTHER" id="PTHR20872:SF1">
    <property type="entry name" value="F-BOX DOMAIN-CONTAINING PROTEIN"/>
    <property type="match status" value="1"/>
</dbReference>
<dbReference type="InterPro" id="IPR032675">
    <property type="entry name" value="LRR_dom_sf"/>
</dbReference>
<dbReference type="InterPro" id="IPR036047">
    <property type="entry name" value="F-box-like_dom_sf"/>
</dbReference>
<dbReference type="EMBL" id="JAIZAY010000005">
    <property type="protein sequence ID" value="KAJ8041398.1"/>
    <property type="molecule type" value="Genomic_DNA"/>
</dbReference>
<dbReference type="Gene3D" id="1.20.1280.50">
    <property type="match status" value="1"/>
</dbReference>
<dbReference type="Proteomes" id="UP001152320">
    <property type="component" value="Chromosome 5"/>
</dbReference>
<dbReference type="AlphaFoldDB" id="A0A9Q1HDL1"/>
<dbReference type="PROSITE" id="PS50181">
    <property type="entry name" value="FBOX"/>
    <property type="match status" value="1"/>
</dbReference>
<proteinExistence type="predicted"/>
<gene>
    <name evidence="2" type="ORF">HOLleu_12203</name>
</gene>
<dbReference type="OrthoDB" id="3219396at2759"/>
<dbReference type="PANTHER" id="PTHR20872">
    <property type="match status" value="1"/>
</dbReference>